<sequence length="821" mass="95569">MQLVLLDVEGILGLNGKIFFRPGKPTIIYGENLSGKTNIITLLRLCFLRKNIFRSKKVKLEKEELLLDPLKEGKVNCYFVQNGSLYKLAYQFRDTGSQTKEERQLFKSDSIKIDWKESEDEMIEKLESVSWGDPIAQTIEELVDSLEKISVFPDVMNLLIASRNVDSYLKALEGEICEIPEALSEELMQVKDEAQKNQKRLDKVENVFLRLEEEAEKYLEEQPKYLDEILPEKGVDGISISNFQDIQESLEKWEDEVNNRLSEGIPEDVRITEKAKDDLDKIKPKVKAIVSVKKEISEEKENFESLIQKKSKLDSALKDWKEIVKKVNIPMKAWNMENAVIPEIDDFDFDIFEDSENVRSYFENLQKCKKKVNKLKEITSEFDFNSSEDLEKEKTDAEELLETLKDPEDPPEDATEVLLTDPASGGKYPVISIPINEYRKNMQKVNRTPRVHKKEELSEEEEKKLETRQKNLEKTLKKLSKAKQNLDNAKETFKAIESDKSLPEDKRESLETKIENIQDKIKELRDRFKGNGSILYNRFDRGDFNLDFKKETSKNDFSKISEVVKECESDIKEEISKIIGKIPEKILEKLKKAEKELEVELSTESIEKNIQKLEKIIKDLKEERKKQKEIQEWLQKEKNNIQDQLKDLSYSKYILKNLLPYPRALYKIADEKVDLEKIVDRLGDYIQESVEKSYRNIIPDQTLEFVHKREGEFEPRLNGQYISNPSGSQRAAISFGIMYTLASQFNLPLVMDEAADRFDTHRLSDFLSLTQQVAEENKNMQICLTIYKTNDVSDSELEKANTYEVQGQSYSQKSIQPYEAK</sequence>
<protein>
    <recommendedName>
        <fullName evidence="5">Rad50/SbcC-type AAA domain-containing protein</fullName>
    </recommendedName>
</protein>
<feature type="coiled-coil region" evidence="1">
    <location>
        <begin position="187"/>
        <end position="221"/>
    </location>
</feature>
<dbReference type="Proteomes" id="UP000070155">
    <property type="component" value="Unassembled WGS sequence"/>
</dbReference>
<feature type="region of interest" description="Disordered" evidence="2">
    <location>
        <begin position="445"/>
        <end position="464"/>
    </location>
</feature>
<gene>
    <name evidence="3" type="ORF">AKJ36_00745</name>
</gene>
<dbReference type="SUPFAM" id="SSF52540">
    <property type="entry name" value="P-loop containing nucleoside triphosphate hydrolases"/>
    <property type="match status" value="1"/>
</dbReference>
<comment type="caution">
    <text evidence="3">The sequence shown here is derived from an EMBL/GenBank/DDBJ whole genome shotgun (WGS) entry which is preliminary data.</text>
</comment>
<keyword evidence="4" id="KW-1185">Reference proteome</keyword>
<evidence type="ECO:0000256" key="1">
    <source>
        <dbReference type="SAM" id="Coils"/>
    </source>
</evidence>
<feature type="coiled-coil region" evidence="1">
    <location>
        <begin position="587"/>
        <end position="637"/>
    </location>
</feature>
<dbReference type="AlphaFoldDB" id="A0A133UMN2"/>
<dbReference type="Gene3D" id="3.40.50.300">
    <property type="entry name" value="P-loop containing nucleotide triphosphate hydrolases"/>
    <property type="match status" value="2"/>
</dbReference>
<reference evidence="3 4" key="1">
    <citation type="journal article" date="2016" name="Sci. Rep.">
        <title>Metabolic traits of an uncultured archaeal lineage -MSBL1- from brine pools of the Red Sea.</title>
        <authorList>
            <person name="Mwirichia R."/>
            <person name="Alam I."/>
            <person name="Rashid M."/>
            <person name="Vinu M."/>
            <person name="Ba-Alawi W."/>
            <person name="Anthony Kamau A."/>
            <person name="Kamanda Ngugi D."/>
            <person name="Goker M."/>
            <person name="Klenk H.P."/>
            <person name="Bajic V."/>
            <person name="Stingl U."/>
        </authorList>
    </citation>
    <scope>NUCLEOTIDE SEQUENCE [LARGE SCALE GENOMIC DNA]</scope>
    <source>
        <strain evidence="3">SCGC-AAA259I07</strain>
    </source>
</reference>
<proteinExistence type="predicted"/>
<feature type="compositionally biased region" description="Basic and acidic residues" evidence="2">
    <location>
        <begin position="453"/>
        <end position="464"/>
    </location>
</feature>
<evidence type="ECO:0008006" key="5">
    <source>
        <dbReference type="Google" id="ProtNLM"/>
    </source>
</evidence>
<organism evidence="3 4">
    <name type="scientific">candidate division MSBL1 archaeon SCGC-AAA259I07</name>
    <dbReference type="NCBI Taxonomy" id="1698266"/>
    <lineage>
        <taxon>Archaea</taxon>
        <taxon>Methanobacteriati</taxon>
        <taxon>Methanobacteriota</taxon>
        <taxon>candidate division MSBL1</taxon>
    </lineage>
</organism>
<evidence type="ECO:0000313" key="3">
    <source>
        <dbReference type="EMBL" id="KXA95409.1"/>
    </source>
</evidence>
<evidence type="ECO:0000256" key="2">
    <source>
        <dbReference type="SAM" id="MobiDB-lite"/>
    </source>
</evidence>
<accession>A0A133UMN2</accession>
<dbReference type="InterPro" id="IPR027417">
    <property type="entry name" value="P-loop_NTPase"/>
</dbReference>
<keyword evidence="1" id="KW-0175">Coiled coil</keyword>
<feature type="region of interest" description="Disordered" evidence="2">
    <location>
        <begin position="403"/>
        <end position="423"/>
    </location>
</feature>
<name>A0A133UMN2_9EURY</name>
<evidence type="ECO:0000313" key="4">
    <source>
        <dbReference type="Proteomes" id="UP000070155"/>
    </source>
</evidence>
<dbReference type="EMBL" id="LHXQ01000005">
    <property type="protein sequence ID" value="KXA95409.1"/>
    <property type="molecule type" value="Genomic_DNA"/>
</dbReference>